<comment type="caution">
    <text evidence="3">The sequence shown here is derived from an EMBL/GenBank/DDBJ whole genome shotgun (WGS) entry which is preliminary data.</text>
</comment>
<evidence type="ECO:0000259" key="2">
    <source>
        <dbReference type="Pfam" id="PF07727"/>
    </source>
</evidence>
<evidence type="ECO:0000313" key="3">
    <source>
        <dbReference type="EMBL" id="KAL0342660.1"/>
    </source>
</evidence>
<feature type="transmembrane region" description="Helical" evidence="1">
    <location>
        <begin position="69"/>
        <end position="88"/>
    </location>
</feature>
<proteinExistence type="predicted"/>
<name>A0AAW2NFQ2_9LAMI</name>
<dbReference type="AlphaFoldDB" id="A0AAW2NFQ2"/>
<reference evidence="3" key="1">
    <citation type="submission" date="2020-06" db="EMBL/GenBank/DDBJ databases">
        <authorList>
            <person name="Li T."/>
            <person name="Hu X."/>
            <person name="Zhang T."/>
            <person name="Song X."/>
            <person name="Zhang H."/>
            <person name="Dai N."/>
            <person name="Sheng W."/>
            <person name="Hou X."/>
            <person name="Wei L."/>
        </authorList>
    </citation>
    <scope>NUCLEOTIDE SEQUENCE</scope>
    <source>
        <strain evidence="3">KEN8</strain>
        <tissue evidence="3">Leaf</tissue>
    </source>
</reference>
<feature type="domain" description="Reverse transcriptase Ty1/copia-type" evidence="2">
    <location>
        <begin position="11"/>
        <end position="83"/>
    </location>
</feature>
<reference evidence="3" key="2">
    <citation type="journal article" date="2024" name="Plant">
        <title>Genomic evolution and insights into agronomic trait innovations of Sesamum species.</title>
        <authorList>
            <person name="Miao H."/>
            <person name="Wang L."/>
            <person name="Qu L."/>
            <person name="Liu H."/>
            <person name="Sun Y."/>
            <person name="Le M."/>
            <person name="Wang Q."/>
            <person name="Wei S."/>
            <person name="Zheng Y."/>
            <person name="Lin W."/>
            <person name="Duan Y."/>
            <person name="Cao H."/>
            <person name="Xiong S."/>
            <person name="Wang X."/>
            <person name="Wei L."/>
            <person name="Li C."/>
            <person name="Ma Q."/>
            <person name="Ju M."/>
            <person name="Zhao R."/>
            <person name="Li G."/>
            <person name="Mu C."/>
            <person name="Tian Q."/>
            <person name="Mei H."/>
            <person name="Zhang T."/>
            <person name="Gao T."/>
            <person name="Zhang H."/>
        </authorList>
    </citation>
    <scope>NUCLEOTIDE SEQUENCE</scope>
    <source>
        <strain evidence="3">KEN8</strain>
    </source>
</reference>
<keyword evidence="1" id="KW-0472">Membrane</keyword>
<dbReference type="EMBL" id="JACGWM010000011">
    <property type="protein sequence ID" value="KAL0342660.1"/>
    <property type="molecule type" value="Genomic_DNA"/>
</dbReference>
<organism evidence="3">
    <name type="scientific">Sesamum calycinum</name>
    <dbReference type="NCBI Taxonomy" id="2727403"/>
    <lineage>
        <taxon>Eukaryota</taxon>
        <taxon>Viridiplantae</taxon>
        <taxon>Streptophyta</taxon>
        <taxon>Embryophyta</taxon>
        <taxon>Tracheophyta</taxon>
        <taxon>Spermatophyta</taxon>
        <taxon>Magnoliopsida</taxon>
        <taxon>eudicotyledons</taxon>
        <taxon>Gunneridae</taxon>
        <taxon>Pentapetalae</taxon>
        <taxon>asterids</taxon>
        <taxon>lamiids</taxon>
        <taxon>Lamiales</taxon>
        <taxon>Pedaliaceae</taxon>
        <taxon>Sesamum</taxon>
    </lineage>
</organism>
<evidence type="ECO:0000256" key="1">
    <source>
        <dbReference type="SAM" id="Phobius"/>
    </source>
</evidence>
<keyword evidence="1" id="KW-1133">Transmembrane helix</keyword>
<dbReference type="InterPro" id="IPR013103">
    <property type="entry name" value="RVT_2"/>
</dbReference>
<sequence length="93" mass="10669">MKQDLDALEKNETWEVVDIPPDKKAIGSKWVYKLKLKADGSIDRYKARLVAKRYNQVEGIDYVDRFSPIAKAVIVRIFFAVASIQLAYSSGRY</sequence>
<dbReference type="Pfam" id="PF07727">
    <property type="entry name" value="RVT_2"/>
    <property type="match status" value="1"/>
</dbReference>
<gene>
    <name evidence="3" type="ORF">Scaly_1928600</name>
</gene>
<keyword evidence="1" id="KW-0812">Transmembrane</keyword>
<accession>A0AAW2NFQ2</accession>
<protein>
    <submittedName>
        <fullName evidence="3">Retrovirus-related Pol polyprotein from transposon RE2</fullName>
    </submittedName>
</protein>